<name>A0A034UXS3_BACDO</name>
<dbReference type="EMBL" id="GAKP01023180">
    <property type="protein sequence ID" value="JAC35776.1"/>
    <property type="molecule type" value="Transcribed_RNA"/>
</dbReference>
<reference evidence="1" key="1">
    <citation type="journal article" date="2014" name="BMC Genomics">
        <title>Characterizing the developmental transcriptome of the oriental fruit fly, Bactrocera dorsalis (Diptera: Tephritidae) through comparative genomic analysis with Drosophila melanogaster utilizing modENCODE datasets.</title>
        <authorList>
            <person name="Geib S.M."/>
            <person name="Calla B."/>
            <person name="Hall B."/>
            <person name="Hou S."/>
            <person name="Manoukis N.C."/>
        </authorList>
    </citation>
    <scope>NUCLEOTIDE SEQUENCE</scope>
    <source>
        <strain evidence="1">Punador</strain>
    </source>
</reference>
<dbReference type="AlphaFoldDB" id="A0A034UXS3"/>
<organism evidence="1">
    <name type="scientific">Bactrocera dorsalis</name>
    <name type="common">Oriental fruit fly</name>
    <name type="synonym">Dacus dorsalis</name>
    <dbReference type="NCBI Taxonomy" id="27457"/>
    <lineage>
        <taxon>Eukaryota</taxon>
        <taxon>Metazoa</taxon>
        <taxon>Ecdysozoa</taxon>
        <taxon>Arthropoda</taxon>
        <taxon>Hexapoda</taxon>
        <taxon>Insecta</taxon>
        <taxon>Pterygota</taxon>
        <taxon>Neoptera</taxon>
        <taxon>Endopterygota</taxon>
        <taxon>Diptera</taxon>
        <taxon>Brachycera</taxon>
        <taxon>Muscomorpha</taxon>
        <taxon>Tephritoidea</taxon>
        <taxon>Tephritidae</taxon>
        <taxon>Bactrocera</taxon>
        <taxon>Bactrocera</taxon>
    </lineage>
</organism>
<accession>A0A034UXS3</accession>
<protein>
    <submittedName>
        <fullName evidence="1">Uncharacterized protein</fullName>
    </submittedName>
</protein>
<feature type="non-terminal residue" evidence="1">
    <location>
        <position position="1"/>
    </location>
</feature>
<feature type="non-terminal residue" evidence="1">
    <location>
        <position position="101"/>
    </location>
</feature>
<evidence type="ECO:0000313" key="1">
    <source>
        <dbReference type="EMBL" id="JAC35776.1"/>
    </source>
</evidence>
<sequence>KLNVSKRHSISNFFLARKVYEVQWDYTVAFVRFLRFNFPPKTKKEISRNIIAEKSLPQLIHRGSRAQSSSMSCNNLEVVLQIAAGEFDVRHFVGGRILHAQ</sequence>
<proteinExistence type="predicted"/>